<sequence>MTRIGNVMYPAKDLAAAVAFYRDGLGLAVKFADGDRFAALDGGGTTFALVGAEEDLAGAVAASFKVEDVPATVARLTGAGAELVRGPEEGPHEVRALLRDPAGNPFVVYSAR</sequence>
<keyword evidence="2" id="KW-0456">Lyase</keyword>
<dbReference type="PROSITE" id="PS51819">
    <property type="entry name" value="VOC"/>
    <property type="match status" value="1"/>
</dbReference>
<dbReference type="SUPFAM" id="SSF54593">
    <property type="entry name" value="Glyoxalase/Bleomycin resistance protein/Dihydroxybiphenyl dioxygenase"/>
    <property type="match status" value="1"/>
</dbReference>
<protein>
    <submittedName>
        <fullName evidence="2">Putative enzyme related to lactoylglutathione lyase</fullName>
    </submittedName>
</protein>
<dbReference type="PANTHER" id="PTHR33993:SF14">
    <property type="entry name" value="GB|AAF24581.1"/>
    <property type="match status" value="1"/>
</dbReference>
<dbReference type="RefSeq" id="WP_211359555.1">
    <property type="nucleotide sequence ID" value="NZ_RJKE01000001.1"/>
</dbReference>
<dbReference type="InterPro" id="IPR041581">
    <property type="entry name" value="Glyoxalase_6"/>
</dbReference>
<gene>
    <name evidence="2" type="ORF">EDD29_1006</name>
</gene>
<dbReference type="InterPro" id="IPR029068">
    <property type="entry name" value="Glyas_Bleomycin-R_OHBP_Dase"/>
</dbReference>
<dbReference type="PANTHER" id="PTHR33993">
    <property type="entry name" value="GLYOXALASE-RELATED"/>
    <property type="match status" value="1"/>
</dbReference>
<reference evidence="2 3" key="1">
    <citation type="submission" date="2018-11" db="EMBL/GenBank/DDBJ databases">
        <title>Sequencing the genomes of 1000 actinobacteria strains.</title>
        <authorList>
            <person name="Klenk H.-P."/>
        </authorList>
    </citation>
    <scope>NUCLEOTIDE SEQUENCE [LARGE SCALE GENOMIC DNA]</scope>
    <source>
        <strain evidence="2 3">DSM 44254</strain>
    </source>
</reference>
<dbReference type="InterPro" id="IPR037523">
    <property type="entry name" value="VOC_core"/>
</dbReference>
<evidence type="ECO:0000259" key="1">
    <source>
        <dbReference type="PROSITE" id="PS51819"/>
    </source>
</evidence>
<organism evidence="2 3">
    <name type="scientific">Actinocorallia herbida</name>
    <dbReference type="NCBI Taxonomy" id="58109"/>
    <lineage>
        <taxon>Bacteria</taxon>
        <taxon>Bacillati</taxon>
        <taxon>Actinomycetota</taxon>
        <taxon>Actinomycetes</taxon>
        <taxon>Streptosporangiales</taxon>
        <taxon>Thermomonosporaceae</taxon>
        <taxon>Actinocorallia</taxon>
    </lineage>
</organism>
<comment type="caution">
    <text evidence="2">The sequence shown here is derived from an EMBL/GenBank/DDBJ whole genome shotgun (WGS) entry which is preliminary data.</text>
</comment>
<proteinExistence type="predicted"/>
<dbReference type="Proteomes" id="UP000272400">
    <property type="component" value="Unassembled WGS sequence"/>
</dbReference>
<dbReference type="Pfam" id="PF18029">
    <property type="entry name" value="Glyoxalase_6"/>
    <property type="match status" value="1"/>
</dbReference>
<accession>A0A3N1CQE2</accession>
<dbReference type="AlphaFoldDB" id="A0A3N1CQE2"/>
<dbReference type="Gene3D" id="3.10.180.10">
    <property type="entry name" value="2,3-Dihydroxybiphenyl 1,2-Dioxygenase, domain 1"/>
    <property type="match status" value="1"/>
</dbReference>
<keyword evidence="3" id="KW-1185">Reference proteome</keyword>
<feature type="domain" description="VOC" evidence="1">
    <location>
        <begin position="3"/>
        <end position="111"/>
    </location>
</feature>
<dbReference type="GO" id="GO:0016829">
    <property type="term" value="F:lyase activity"/>
    <property type="evidence" value="ECO:0007669"/>
    <property type="project" value="UniProtKB-KW"/>
</dbReference>
<evidence type="ECO:0000313" key="2">
    <source>
        <dbReference type="EMBL" id="ROO83503.1"/>
    </source>
</evidence>
<dbReference type="InterPro" id="IPR052164">
    <property type="entry name" value="Anthracycline_SecMetBiosynth"/>
</dbReference>
<name>A0A3N1CQE2_9ACTN</name>
<dbReference type="EMBL" id="RJKE01000001">
    <property type="protein sequence ID" value="ROO83503.1"/>
    <property type="molecule type" value="Genomic_DNA"/>
</dbReference>
<evidence type="ECO:0000313" key="3">
    <source>
        <dbReference type="Proteomes" id="UP000272400"/>
    </source>
</evidence>